<feature type="compositionally biased region" description="Low complexity" evidence="1">
    <location>
        <begin position="86"/>
        <end position="100"/>
    </location>
</feature>
<feature type="compositionally biased region" description="Basic and acidic residues" evidence="1">
    <location>
        <begin position="102"/>
        <end position="113"/>
    </location>
</feature>
<dbReference type="Proteomes" id="UP000001072">
    <property type="component" value="Unassembled WGS sequence"/>
</dbReference>
<dbReference type="PANTHER" id="PTHR40124">
    <property type="match status" value="1"/>
</dbReference>
<dbReference type="GeneID" id="18930211"/>
<dbReference type="GO" id="GO:0016829">
    <property type="term" value="F:lyase activity"/>
    <property type="evidence" value="ECO:0007669"/>
    <property type="project" value="UniProtKB-KW"/>
</dbReference>
<name>F4RQ56_MELLP</name>
<keyword evidence="3" id="KW-0456">Lyase</keyword>
<evidence type="ECO:0000313" key="4">
    <source>
        <dbReference type="Proteomes" id="UP000001072"/>
    </source>
</evidence>
<dbReference type="RefSeq" id="XP_007411274.1">
    <property type="nucleotide sequence ID" value="XM_007411212.1"/>
</dbReference>
<feature type="domain" description="Polysaccharide lyase 14" evidence="2">
    <location>
        <begin position="530"/>
        <end position="562"/>
    </location>
</feature>
<dbReference type="VEuPathDB" id="FungiDB:MELLADRAFT_64138"/>
<dbReference type="OrthoDB" id="2503633at2759"/>
<organism evidence="4">
    <name type="scientific">Melampsora larici-populina (strain 98AG31 / pathotype 3-4-7)</name>
    <name type="common">Poplar leaf rust fungus</name>
    <dbReference type="NCBI Taxonomy" id="747676"/>
    <lineage>
        <taxon>Eukaryota</taxon>
        <taxon>Fungi</taxon>
        <taxon>Dikarya</taxon>
        <taxon>Basidiomycota</taxon>
        <taxon>Pucciniomycotina</taxon>
        <taxon>Pucciniomycetes</taxon>
        <taxon>Pucciniales</taxon>
        <taxon>Melampsoraceae</taxon>
        <taxon>Melampsora</taxon>
    </lineage>
</organism>
<dbReference type="Gene3D" id="2.60.120.200">
    <property type="match status" value="2"/>
</dbReference>
<keyword evidence="4" id="KW-1185">Reference proteome</keyword>
<dbReference type="KEGG" id="mlr:MELLADRAFT_64138"/>
<evidence type="ECO:0000259" key="2">
    <source>
        <dbReference type="Pfam" id="PF21294"/>
    </source>
</evidence>
<dbReference type="HOGENOM" id="CLU_026510_0_0_1"/>
<reference evidence="4" key="1">
    <citation type="journal article" date="2011" name="Proc. Natl. Acad. Sci. U.S.A.">
        <title>Obligate biotrophy features unraveled by the genomic analysis of rust fungi.</title>
        <authorList>
            <person name="Duplessis S."/>
            <person name="Cuomo C.A."/>
            <person name="Lin Y.-C."/>
            <person name="Aerts A."/>
            <person name="Tisserant E."/>
            <person name="Veneault-Fourrey C."/>
            <person name="Joly D.L."/>
            <person name="Hacquard S."/>
            <person name="Amselem J."/>
            <person name="Cantarel B.L."/>
            <person name="Chiu R."/>
            <person name="Coutinho P.M."/>
            <person name="Feau N."/>
            <person name="Field M."/>
            <person name="Frey P."/>
            <person name="Gelhaye E."/>
            <person name="Goldberg J."/>
            <person name="Grabherr M.G."/>
            <person name="Kodira C.D."/>
            <person name="Kohler A."/>
            <person name="Kuees U."/>
            <person name="Lindquist E.A."/>
            <person name="Lucas S.M."/>
            <person name="Mago R."/>
            <person name="Mauceli E."/>
            <person name="Morin E."/>
            <person name="Murat C."/>
            <person name="Pangilinan J.L."/>
            <person name="Park R."/>
            <person name="Pearson M."/>
            <person name="Quesneville H."/>
            <person name="Rouhier N."/>
            <person name="Sakthikumar S."/>
            <person name="Salamov A.A."/>
            <person name="Schmutz J."/>
            <person name="Selles B."/>
            <person name="Shapiro H."/>
            <person name="Tanguay P."/>
            <person name="Tuskan G.A."/>
            <person name="Henrissat B."/>
            <person name="Van de Peer Y."/>
            <person name="Rouze P."/>
            <person name="Ellis J.G."/>
            <person name="Dodds P.N."/>
            <person name="Schein J.E."/>
            <person name="Zhong S."/>
            <person name="Hamelin R.C."/>
            <person name="Grigoriev I.V."/>
            <person name="Szabo L.J."/>
            <person name="Martin F."/>
        </authorList>
    </citation>
    <scope>NUCLEOTIDE SEQUENCE [LARGE SCALE GENOMIC DNA]</scope>
    <source>
        <strain evidence="4">98AG31 / pathotype 3-4-7</strain>
    </source>
</reference>
<dbReference type="InterPro" id="IPR048958">
    <property type="entry name" value="Polysacc_lyase_14"/>
</dbReference>
<proteinExistence type="predicted"/>
<dbReference type="Pfam" id="PF21294">
    <property type="entry name" value="Polysacc_lyase_14"/>
    <property type="match status" value="2"/>
</dbReference>
<evidence type="ECO:0000313" key="3">
    <source>
        <dbReference type="EMBL" id="EGG05352.1"/>
    </source>
</evidence>
<evidence type="ECO:0000256" key="1">
    <source>
        <dbReference type="SAM" id="MobiDB-lite"/>
    </source>
</evidence>
<feature type="region of interest" description="Disordered" evidence="1">
    <location>
        <begin position="86"/>
        <end position="113"/>
    </location>
</feature>
<gene>
    <name evidence="3" type="ORF">MELLADRAFT_64138</name>
</gene>
<protein>
    <submittedName>
        <fullName evidence="3">Family 14 polysaccharide lyase</fullName>
    </submittedName>
</protein>
<accession>F4RQ56</accession>
<dbReference type="InParanoid" id="F4RQ56"/>
<dbReference type="AlphaFoldDB" id="F4RQ56"/>
<dbReference type="PANTHER" id="PTHR40124:SF1">
    <property type="entry name" value="DISAGGREGATASE RELATED REPEAT PROTEIN"/>
    <property type="match status" value="1"/>
</dbReference>
<sequence>MVNSRLATSRSSLERNILILLRLTQNVQSVPNPALNPLYVNPVGVSGLQIAPTPLPTIAPTLTQIQYVVVPTTVTFQASATMVVGASGAGPTASPSSTSRPSHHDPNSNEWELPKDFTLDDLAVQRWSWGRDDNVEVLPSLPVVSALENTGRPTMNVGNVIQVRYPEGSINPANREAPQGGMGFYASPLNISHATNVTFSYSVFFPLDFDFVKGGKLPGLYGGKTGCSGGANSDNCFSTRLMFREGGMGELYLYAPKKKQGPNVCKIPPKSYCNAEYGYSIGRGAWKFVPGSWTDVRQDIWLNTDGLPNGGFNVWVNGNLVISAHDAYYRNDDKPGPQSKPHGTLHPTIVNDPILATPTPEPFLDPASAFGIMPSVFGVLPPAPTGLFRGLILRRDDGQSIPRSAPPQIYAETVPQVQDVYNSTTYVTPLTASNDTSDSSGPTSRYLGDFPGLGYAPGYATLSSETLQQTPQSGSNYLLTSALSPTLALSSVIPTGIPQIGINQPVSSDLLTSLLNLKLRKVLNPTNTLPAKFIGIMGDTFFGGHDPSWASPKEQYTYFNSFKLVINSFETR</sequence>
<dbReference type="eggNOG" id="ENOG502RZ0M">
    <property type="taxonomic scope" value="Eukaryota"/>
</dbReference>
<dbReference type="EMBL" id="GL883113">
    <property type="protein sequence ID" value="EGG05352.1"/>
    <property type="molecule type" value="Genomic_DNA"/>
</dbReference>
<feature type="domain" description="Polysaccharide lyase 14" evidence="2">
    <location>
        <begin position="158"/>
        <end position="334"/>
    </location>
</feature>